<keyword evidence="1" id="KW-0067">ATP-binding</keyword>
<keyword evidence="5" id="KW-1185">Reference proteome</keyword>
<feature type="region of interest" description="Disordered" evidence="2">
    <location>
        <begin position="272"/>
        <end position="319"/>
    </location>
</feature>
<feature type="compositionally biased region" description="Polar residues" evidence="2">
    <location>
        <begin position="703"/>
        <end position="712"/>
    </location>
</feature>
<feature type="domain" description="Protein kinase" evidence="3">
    <location>
        <begin position="960"/>
        <end position="1253"/>
    </location>
</feature>
<proteinExistence type="predicted"/>
<dbReference type="SMART" id="SM00666">
    <property type="entry name" value="PB1"/>
    <property type="match status" value="1"/>
</dbReference>
<dbReference type="Pfam" id="PF00564">
    <property type="entry name" value="PB1"/>
    <property type="match status" value="1"/>
</dbReference>
<dbReference type="Gene3D" id="3.10.20.90">
    <property type="entry name" value="Phosphatidylinositol 3-kinase Catalytic Subunit, Chain A, domain 1"/>
    <property type="match status" value="1"/>
</dbReference>
<dbReference type="Proteomes" id="UP001370490">
    <property type="component" value="Unassembled WGS sequence"/>
</dbReference>
<dbReference type="InterPro" id="IPR000719">
    <property type="entry name" value="Prot_kinase_dom"/>
</dbReference>
<dbReference type="InterPro" id="IPR000270">
    <property type="entry name" value="PB1_dom"/>
</dbReference>
<dbReference type="Gene3D" id="1.10.510.10">
    <property type="entry name" value="Transferase(Phosphotransferase) domain 1"/>
    <property type="match status" value="1"/>
</dbReference>
<accession>A0AAN8ZLT4</accession>
<dbReference type="InterPro" id="IPR011009">
    <property type="entry name" value="Kinase-like_dom_sf"/>
</dbReference>
<dbReference type="InterPro" id="IPR053198">
    <property type="entry name" value="Gynoecium_Dev_Regulator"/>
</dbReference>
<dbReference type="PROSITE" id="PS50011">
    <property type="entry name" value="PROTEIN_KINASE_DOM"/>
    <property type="match status" value="1"/>
</dbReference>
<keyword evidence="4" id="KW-0808">Transferase</keyword>
<dbReference type="GO" id="GO:0004672">
    <property type="term" value="F:protein kinase activity"/>
    <property type="evidence" value="ECO:0007669"/>
    <property type="project" value="InterPro"/>
</dbReference>
<feature type="compositionally biased region" description="Basic and acidic residues" evidence="2">
    <location>
        <begin position="713"/>
        <end position="725"/>
    </location>
</feature>
<feature type="region of interest" description="Disordered" evidence="2">
    <location>
        <begin position="703"/>
        <end position="726"/>
    </location>
</feature>
<sequence>MAFDQNSIPKDLRPLNITRTAIDESRIAPVVTSDRITEGFYPTTVGRGSSSSKPMYYSPAMAADAGFVGLGFANPIHPPTTVVMPAGITPSSYCYSPNLGTRVSSGNISDQPSDEVGEDSNSGKRIKFLCSFGGKILPRPSDGMLRYVGGQTRIISIRRDVSLNELVQKMADTYGQPVIIKYQLPDEDLDALVSVSCPSDVENMMEEYEKLVERSTDGSAKLRVFLFSASELENAGMLQFGDLNDSGQRYVEAVNGIVDVLPSSIASKESIASASSTQNSDLSVTEAADSSGPAQGEISGLPSASAASPRGLSATYNDSAPKVVCGDPGEALYAEASSIPMGIPVVKPSPPQTISQPEIESERPMPLNVQPQVDFQPQPTVDFQPHAPYLHAYVNPHQEAISSGFPAQTGFGNSQLLGTVGPVYTQQQFRDNISAVTSHQQFIPAANMTINPSSTHVGMIPHIVQPLIQPQQIRVAQLPGDQSYHAYPAQVPTAVTAGVYGWHQVPLPEHVIVPEGCVPHQQVIYPEKVTRLEDCHMCQKALPHAHSDTVVQEQKESPASNASDSISAFHSLRLEDNLKSQPMSNVAMTGALEGVGAQPRVFGHLDHEVKTTQSEAVGTSQNFDMLRDSDRFLAHMMDHPDQIKVSAPLGVMGLPGDILPLGATMGNIPQRFEENSVQHIPVPLQYQVRQDSLWNKPVATNTSPVSGATLQNPERHCQESPKEYSGKLPVNIPAEDSLESDHLTQIDGRMENLHVQPPENFVHNEHTKPLINIPRKEDILEYEAQNVTGRDGFLENNCSKSIPVPDMNFVKPNEVLPSTLTEVAYVQNVRPKEPYEMVQPPMLGHPGLYQHPKMGMHHMATDQFGYCNAAVSGVASSNVTSKILPAGEWKDDASRILPKVVIGEDSVPPINNTSSLLSPTRIGDIQDISTSIFSNQDPWNLRPDRYFPPPKPIKLQTKKYPVGNRDPYGENHLMYNGEVNSDPRVEDGAHQVGNFGVESFQSAKDSAEERIRQELQAVAEGVAASVLKSSMPSNPDLTMLERSDSVAEACQDAEGQNMDVEIQHAAIAEDVKPKLPEKFNLGFPVSDGIGRLQVEDLDFYNSHDCYYSLHGRDLMYIIFSVEFGQIIKNSDLEELRELGSGTFGTVYHGKWRGTDVAIKRINDRCFAGKASEQERMVDVFSFGIVMWELLTGDEPYADLHCGAIIGGIVSNTLRPPIPESCDTEWKSLMERCWSSEPSERPSFTEIADQLRAMAGKVPSKG</sequence>
<protein>
    <submittedName>
        <fullName evidence="4">Serine-threonine/tyrosine-protein kinase, catalytic domain</fullName>
    </submittedName>
</protein>
<dbReference type="PROSITE" id="PS00107">
    <property type="entry name" value="PROTEIN_KINASE_ATP"/>
    <property type="match status" value="1"/>
</dbReference>
<dbReference type="InterPro" id="IPR001245">
    <property type="entry name" value="Ser-Thr/Tyr_kinase_cat_dom"/>
</dbReference>
<evidence type="ECO:0000313" key="5">
    <source>
        <dbReference type="Proteomes" id="UP001370490"/>
    </source>
</evidence>
<dbReference type="PANTHER" id="PTHR31066:SF97">
    <property type="entry name" value="OS03G0401100 PROTEIN"/>
    <property type="match status" value="1"/>
</dbReference>
<feature type="binding site" evidence="1">
    <location>
        <position position="1169"/>
    </location>
    <ligand>
        <name>ATP</name>
        <dbReference type="ChEBI" id="CHEBI:30616"/>
    </ligand>
</feature>
<keyword evidence="1" id="KW-0547">Nucleotide-binding</keyword>
<dbReference type="Pfam" id="PF07714">
    <property type="entry name" value="PK_Tyr_Ser-Thr"/>
    <property type="match status" value="1"/>
</dbReference>
<evidence type="ECO:0000256" key="2">
    <source>
        <dbReference type="SAM" id="MobiDB-lite"/>
    </source>
</evidence>
<dbReference type="GO" id="GO:0005524">
    <property type="term" value="F:ATP binding"/>
    <property type="evidence" value="ECO:0007669"/>
    <property type="project" value="UniProtKB-UniRule"/>
</dbReference>
<comment type="caution">
    <text evidence="4">The sequence shown here is derived from an EMBL/GenBank/DDBJ whole genome shotgun (WGS) entry which is preliminary data.</text>
</comment>
<organism evidence="4 5">
    <name type="scientific">Dillenia turbinata</name>
    <dbReference type="NCBI Taxonomy" id="194707"/>
    <lineage>
        <taxon>Eukaryota</taxon>
        <taxon>Viridiplantae</taxon>
        <taxon>Streptophyta</taxon>
        <taxon>Embryophyta</taxon>
        <taxon>Tracheophyta</taxon>
        <taxon>Spermatophyta</taxon>
        <taxon>Magnoliopsida</taxon>
        <taxon>eudicotyledons</taxon>
        <taxon>Gunneridae</taxon>
        <taxon>Pentapetalae</taxon>
        <taxon>Dilleniales</taxon>
        <taxon>Dilleniaceae</taxon>
        <taxon>Dillenia</taxon>
    </lineage>
</organism>
<reference evidence="4 5" key="1">
    <citation type="submission" date="2023-12" db="EMBL/GenBank/DDBJ databases">
        <title>A high-quality genome assembly for Dillenia turbinata (Dilleniales).</title>
        <authorList>
            <person name="Chanderbali A."/>
        </authorList>
    </citation>
    <scope>NUCLEOTIDE SEQUENCE [LARGE SCALE GENOMIC DNA]</scope>
    <source>
        <strain evidence="4">LSX21</strain>
        <tissue evidence="4">Leaf</tissue>
    </source>
</reference>
<evidence type="ECO:0000259" key="3">
    <source>
        <dbReference type="PROSITE" id="PS50011"/>
    </source>
</evidence>
<name>A0AAN8ZLT4_9MAGN</name>
<dbReference type="InterPro" id="IPR017441">
    <property type="entry name" value="Protein_kinase_ATP_BS"/>
</dbReference>
<dbReference type="CDD" id="cd06410">
    <property type="entry name" value="PB1_UP2"/>
    <property type="match status" value="1"/>
</dbReference>
<keyword evidence="4" id="KW-0418">Kinase</keyword>
<evidence type="ECO:0000256" key="1">
    <source>
        <dbReference type="PROSITE-ProRule" id="PRU10141"/>
    </source>
</evidence>
<dbReference type="EMBL" id="JBAMMX010000004">
    <property type="protein sequence ID" value="KAK6942227.1"/>
    <property type="molecule type" value="Genomic_DNA"/>
</dbReference>
<dbReference type="PANTHER" id="PTHR31066">
    <property type="entry name" value="OS05G0427100 PROTEIN-RELATED"/>
    <property type="match status" value="1"/>
</dbReference>
<dbReference type="Gene3D" id="3.30.200.20">
    <property type="entry name" value="Phosphorylase Kinase, domain 1"/>
    <property type="match status" value="1"/>
</dbReference>
<gene>
    <name evidence="4" type="ORF">RJ641_027604</name>
</gene>
<evidence type="ECO:0000313" key="4">
    <source>
        <dbReference type="EMBL" id="KAK6942227.1"/>
    </source>
</evidence>
<dbReference type="SUPFAM" id="SSF56112">
    <property type="entry name" value="Protein kinase-like (PK-like)"/>
    <property type="match status" value="2"/>
</dbReference>
<dbReference type="FunFam" id="3.10.20.90:FF:000058">
    <property type="entry name" value="Octicosapeptide/phox/Bem1p domain kinase superfamily protein"/>
    <property type="match status" value="1"/>
</dbReference>
<dbReference type="SUPFAM" id="SSF54277">
    <property type="entry name" value="CAD &amp; PB1 domains"/>
    <property type="match status" value="1"/>
</dbReference>
<dbReference type="AlphaFoldDB" id="A0AAN8ZLT4"/>